<dbReference type="InterPro" id="IPR003018">
    <property type="entry name" value="GAF"/>
</dbReference>
<dbReference type="Proteomes" id="UP001595872">
    <property type="component" value="Unassembled WGS sequence"/>
</dbReference>
<dbReference type="Pfam" id="PF13185">
    <property type="entry name" value="GAF_2"/>
    <property type="match status" value="1"/>
</dbReference>
<evidence type="ECO:0000259" key="1">
    <source>
        <dbReference type="SMART" id="SM01012"/>
    </source>
</evidence>
<keyword evidence="3" id="KW-1185">Reference proteome</keyword>
<gene>
    <name evidence="2" type="ORF">ACFPCY_30315</name>
</gene>
<dbReference type="SUPFAM" id="SSF55781">
    <property type="entry name" value="GAF domain-like"/>
    <property type="match status" value="1"/>
</dbReference>
<dbReference type="EMBL" id="JBHSIT010000010">
    <property type="protein sequence ID" value="MFC4911633.1"/>
    <property type="molecule type" value="Genomic_DNA"/>
</dbReference>
<evidence type="ECO:0000313" key="2">
    <source>
        <dbReference type="EMBL" id="MFC4911633.1"/>
    </source>
</evidence>
<sequence>MLGERAARLRALVAERATILGVPVSVAVVCETCSMTVGVDGTQVSLWDEDGRSTPLCSVGPLSDRLEELRFTTGEGPAVETLRTGGPVLVADLAEERHAARWPVFVPAALQLGARAVFSLPLQVGAARVGVLELTRHRPGPLEREALADALSFASLVLRMLLDGQAGLDPDGGTADDLFSPRRAEVHQATGMVAVHLNVDVTEALARMRGYAFAHDEPLSRVAARIISGDLRLETDDKGKGPHDA</sequence>
<dbReference type="InterPro" id="IPR005561">
    <property type="entry name" value="ANTAR"/>
</dbReference>
<protein>
    <submittedName>
        <fullName evidence="2">GAF and ANTAR domain-containing protein</fullName>
    </submittedName>
</protein>
<organism evidence="2 3">
    <name type="scientific">Actinomadura gamaensis</name>
    <dbReference type="NCBI Taxonomy" id="1763541"/>
    <lineage>
        <taxon>Bacteria</taxon>
        <taxon>Bacillati</taxon>
        <taxon>Actinomycetota</taxon>
        <taxon>Actinomycetes</taxon>
        <taxon>Streptosporangiales</taxon>
        <taxon>Thermomonosporaceae</taxon>
        <taxon>Actinomadura</taxon>
    </lineage>
</organism>
<evidence type="ECO:0000313" key="3">
    <source>
        <dbReference type="Proteomes" id="UP001595872"/>
    </source>
</evidence>
<accession>A0ABV9U7Y5</accession>
<dbReference type="Gene3D" id="3.30.450.40">
    <property type="match status" value="1"/>
</dbReference>
<feature type="domain" description="ANTAR" evidence="1">
    <location>
        <begin position="143"/>
        <end position="227"/>
    </location>
</feature>
<dbReference type="RefSeq" id="WP_378260756.1">
    <property type="nucleotide sequence ID" value="NZ_JBHSIT010000010.1"/>
</dbReference>
<name>A0ABV9U7Y5_9ACTN</name>
<proteinExistence type="predicted"/>
<comment type="caution">
    <text evidence="2">The sequence shown here is derived from an EMBL/GenBank/DDBJ whole genome shotgun (WGS) entry which is preliminary data.</text>
</comment>
<dbReference type="SMART" id="SM01012">
    <property type="entry name" value="ANTAR"/>
    <property type="match status" value="1"/>
</dbReference>
<reference evidence="3" key="1">
    <citation type="journal article" date="2019" name="Int. J. Syst. Evol. Microbiol.">
        <title>The Global Catalogue of Microorganisms (GCM) 10K type strain sequencing project: providing services to taxonomists for standard genome sequencing and annotation.</title>
        <authorList>
            <consortium name="The Broad Institute Genomics Platform"/>
            <consortium name="The Broad Institute Genome Sequencing Center for Infectious Disease"/>
            <person name="Wu L."/>
            <person name="Ma J."/>
        </authorList>
    </citation>
    <scope>NUCLEOTIDE SEQUENCE [LARGE SCALE GENOMIC DNA]</scope>
    <source>
        <strain evidence="3">KLKA75</strain>
    </source>
</reference>
<dbReference type="InterPro" id="IPR029016">
    <property type="entry name" value="GAF-like_dom_sf"/>
</dbReference>